<accession>A0A811SDP9</accession>
<feature type="region of interest" description="Disordered" evidence="1">
    <location>
        <begin position="1"/>
        <end position="33"/>
    </location>
</feature>
<evidence type="ECO:0000313" key="4">
    <source>
        <dbReference type="Proteomes" id="UP000604825"/>
    </source>
</evidence>
<keyword evidence="4" id="KW-1185">Reference proteome</keyword>
<dbReference type="Pfam" id="PF03101">
    <property type="entry name" value="FAR1"/>
    <property type="match status" value="1"/>
</dbReference>
<evidence type="ECO:0000256" key="1">
    <source>
        <dbReference type="SAM" id="MobiDB-lite"/>
    </source>
</evidence>
<comment type="caution">
    <text evidence="3">The sequence shown here is derived from an EMBL/GenBank/DDBJ whole genome shotgun (WGS) entry which is preliminary data.</text>
</comment>
<dbReference type="InterPro" id="IPR004330">
    <property type="entry name" value="FAR1_DNA_bnd_dom"/>
</dbReference>
<dbReference type="EMBL" id="CAJGYO010000019">
    <property type="protein sequence ID" value="CAD6339582.1"/>
    <property type="molecule type" value="Genomic_DNA"/>
</dbReference>
<proteinExistence type="predicted"/>
<dbReference type="OrthoDB" id="1894539at2759"/>
<dbReference type="PANTHER" id="PTHR47718">
    <property type="entry name" value="OS01G0519700 PROTEIN"/>
    <property type="match status" value="1"/>
</dbReference>
<dbReference type="AlphaFoldDB" id="A0A811SDP9"/>
<feature type="compositionally biased region" description="Polar residues" evidence="1">
    <location>
        <begin position="324"/>
        <end position="340"/>
    </location>
</feature>
<gene>
    <name evidence="3" type="ORF">NCGR_LOCUS63680</name>
</gene>
<protein>
    <recommendedName>
        <fullName evidence="2">FAR1 domain-containing protein</fullName>
    </recommendedName>
</protein>
<feature type="region of interest" description="Disordered" evidence="1">
    <location>
        <begin position="324"/>
        <end position="347"/>
    </location>
</feature>
<name>A0A811SDP9_9POAL</name>
<dbReference type="Proteomes" id="UP000604825">
    <property type="component" value="Unassembled WGS sequence"/>
</dbReference>
<evidence type="ECO:0000313" key="3">
    <source>
        <dbReference type="EMBL" id="CAD6339582.1"/>
    </source>
</evidence>
<sequence>MKDQSEAAVQNQDSPPELPAPSEEKAGCASPTRASKASCVVQAQSDVEQLSAPLSGVTAAMVTDSARSRGATAPIIDDDRINFDTSCTSESRTLQGNVHAVTESTSTLPVTTSVSELIGSIAQQAAKEVDKAGQTLIVPEVGMVLIRKIKLMRPVCSNQGYRDNELSKKDITSTGCDARVQFSVSREGIWTVQKVILDHNHYLASPNKCQKLKSQRRITEADRKLIGHIREAGMKLGQVYEFMKKFYGGPDKVPFSRMDCNNEIGRERKKCVYEDRSEVLFIQKWQELLIEYNLKENQWMENLFRVRKKWAAVYRASFTADMNSTQRSEGTPLQLSSSEIPATDEGTPETKINKMIRQQMILRNDLIQKVTTQASGDEPENRMLQVSIILKK</sequence>
<reference evidence="3" key="1">
    <citation type="submission" date="2020-10" db="EMBL/GenBank/DDBJ databases">
        <authorList>
            <person name="Han B."/>
            <person name="Lu T."/>
            <person name="Zhao Q."/>
            <person name="Huang X."/>
            <person name="Zhao Y."/>
        </authorList>
    </citation>
    <scope>NUCLEOTIDE SEQUENCE</scope>
</reference>
<evidence type="ECO:0000259" key="2">
    <source>
        <dbReference type="Pfam" id="PF03101"/>
    </source>
</evidence>
<organism evidence="3 4">
    <name type="scientific">Miscanthus lutarioriparius</name>
    <dbReference type="NCBI Taxonomy" id="422564"/>
    <lineage>
        <taxon>Eukaryota</taxon>
        <taxon>Viridiplantae</taxon>
        <taxon>Streptophyta</taxon>
        <taxon>Embryophyta</taxon>
        <taxon>Tracheophyta</taxon>
        <taxon>Spermatophyta</taxon>
        <taxon>Magnoliopsida</taxon>
        <taxon>Liliopsida</taxon>
        <taxon>Poales</taxon>
        <taxon>Poaceae</taxon>
        <taxon>PACMAD clade</taxon>
        <taxon>Panicoideae</taxon>
        <taxon>Andropogonodae</taxon>
        <taxon>Andropogoneae</taxon>
        <taxon>Saccharinae</taxon>
        <taxon>Miscanthus</taxon>
    </lineage>
</organism>
<feature type="domain" description="FAR1" evidence="2">
    <location>
        <begin position="154"/>
        <end position="204"/>
    </location>
</feature>